<dbReference type="Gene3D" id="3.20.20.10">
    <property type="entry name" value="Alanine racemase"/>
    <property type="match status" value="1"/>
</dbReference>
<gene>
    <name evidence="15" type="ORF">HG535_0C06350</name>
</gene>
<protein>
    <recommendedName>
        <fullName evidence="12">D-serine dehydratase</fullName>
        <ecNumber evidence="11">4.3.1.18</ecNumber>
    </recommendedName>
    <alternativeName>
        <fullName evidence="13">D-serine deaminase</fullName>
    </alternativeName>
</protein>
<comment type="cofactor">
    <cofactor evidence="1">
        <name>pyridoxal 5'-phosphate</name>
        <dbReference type="ChEBI" id="CHEBI:597326"/>
    </cofactor>
</comment>
<comment type="cofactor">
    <cofactor evidence="2">
        <name>Zn(2+)</name>
        <dbReference type="ChEBI" id="CHEBI:29105"/>
    </cofactor>
</comment>
<dbReference type="InterPro" id="IPR001608">
    <property type="entry name" value="Ala_racemase_N"/>
</dbReference>
<reference evidence="15 16" key="1">
    <citation type="submission" date="2020-07" db="EMBL/GenBank/DDBJ databases">
        <title>The yeast mating-type switching endonuclease HO is a domesticated member of an unorthodox homing genetic element family.</title>
        <authorList>
            <person name="Coughlan A.Y."/>
            <person name="Lombardi L."/>
            <person name="Braun-Galleani S."/>
            <person name="Martos A.R."/>
            <person name="Galeote V."/>
            <person name="Bigey F."/>
            <person name="Dequin S."/>
            <person name="Byrne K.P."/>
            <person name="Wolfe K.H."/>
        </authorList>
    </citation>
    <scope>NUCLEOTIDE SEQUENCE [LARGE SCALE GENOMIC DNA]</scope>
    <source>
        <strain evidence="15 16">NRRL Y-6702</strain>
    </source>
</reference>
<dbReference type="GeneID" id="59235978"/>
<dbReference type="KEGG" id="zmk:HG535_0C06350"/>
<accession>A0A7H9B0Y3</accession>
<keyword evidence="4" id="KW-0216">Detoxification</keyword>
<dbReference type="InterPro" id="IPR042208">
    <property type="entry name" value="D-ser_dehydrat-like_sf"/>
</dbReference>
<dbReference type="PANTHER" id="PTHR28004:SF2">
    <property type="entry name" value="D-SERINE DEHYDRATASE"/>
    <property type="match status" value="1"/>
</dbReference>
<dbReference type="Pfam" id="PF14031">
    <property type="entry name" value="D-ser_dehydrat"/>
    <property type="match status" value="1"/>
</dbReference>
<dbReference type="PANTHER" id="PTHR28004">
    <property type="entry name" value="ZGC:162816-RELATED"/>
    <property type="match status" value="1"/>
</dbReference>
<evidence type="ECO:0000256" key="4">
    <source>
        <dbReference type="ARBA" id="ARBA00022575"/>
    </source>
</evidence>
<name>A0A7H9B0Y3_ZYGMR</name>
<dbReference type="FunFam" id="3.20.20.10:FF:000016">
    <property type="entry name" value="D-serine dehydratase"/>
    <property type="match status" value="1"/>
</dbReference>
<organism evidence="15 16">
    <name type="scientific">Zygotorulaspora mrakii</name>
    <name type="common">Zygosaccharomyces mrakii</name>
    <dbReference type="NCBI Taxonomy" id="42260"/>
    <lineage>
        <taxon>Eukaryota</taxon>
        <taxon>Fungi</taxon>
        <taxon>Dikarya</taxon>
        <taxon>Ascomycota</taxon>
        <taxon>Saccharomycotina</taxon>
        <taxon>Saccharomycetes</taxon>
        <taxon>Saccharomycetales</taxon>
        <taxon>Saccharomycetaceae</taxon>
        <taxon>Zygotorulaspora</taxon>
    </lineage>
</organism>
<dbReference type="SMART" id="SM01119">
    <property type="entry name" value="D-ser_dehydrat"/>
    <property type="match status" value="1"/>
</dbReference>
<dbReference type="Proteomes" id="UP000509704">
    <property type="component" value="Chromosome 3"/>
</dbReference>
<evidence type="ECO:0000256" key="10">
    <source>
        <dbReference type="ARBA" id="ARBA00055764"/>
    </source>
</evidence>
<keyword evidence="7" id="KW-0663">Pyridoxal phosphate</keyword>
<dbReference type="EC" id="4.3.1.18" evidence="11"/>
<evidence type="ECO:0000256" key="1">
    <source>
        <dbReference type="ARBA" id="ARBA00001933"/>
    </source>
</evidence>
<dbReference type="GO" id="GO:0036088">
    <property type="term" value="P:D-serine catabolic process"/>
    <property type="evidence" value="ECO:0007669"/>
    <property type="project" value="TreeGrafter"/>
</dbReference>
<evidence type="ECO:0000256" key="8">
    <source>
        <dbReference type="ARBA" id="ARBA00023239"/>
    </source>
</evidence>
<dbReference type="CDD" id="cd06817">
    <property type="entry name" value="PLPDE_III_DSD"/>
    <property type="match status" value="1"/>
</dbReference>
<evidence type="ECO:0000256" key="7">
    <source>
        <dbReference type="ARBA" id="ARBA00022898"/>
    </source>
</evidence>
<evidence type="ECO:0000313" key="16">
    <source>
        <dbReference type="Proteomes" id="UP000509704"/>
    </source>
</evidence>
<dbReference type="RefSeq" id="XP_037144008.1">
    <property type="nucleotide sequence ID" value="XM_037288113.1"/>
</dbReference>
<feature type="domain" description="D-serine dehydratase-like" evidence="14">
    <location>
        <begin position="296"/>
        <end position="400"/>
    </location>
</feature>
<comment type="function">
    <text evidence="10">Catalyzes the conversion of D-serine to pyruvate and ammonia. May play a role in D-serine detoxification.</text>
</comment>
<evidence type="ECO:0000256" key="11">
    <source>
        <dbReference type="ARBA" id="ARBA00066349"/>
    </source>
</evidence>
<dbReference type="AlphaFoldDB" id="A0A7H9B0Y3"/>
<evidence type="ECO:0000313" key="15">
    <source>
        <dbReference type="EMBL" id="QLG72280.1"/>
    </source>
</evidence>
<dbReference type="GO" id="GO:0008721">
    <property type="term" value="F:D-serine ammonia-lyase activity"/>
    <property type="evidence" value="ECO:0007669"/>
    <property type="project" value="UniProtKB-EC"/>
</dbReference>
<keyword evidence="5" id="KW-0479">Metal-binding</keyword>
<evidence type="ECO:0000259" key="14">
    <source>
        <dbReference type="SMART" id="SM01119"/>
    </source>
</evidence>
<keyword evidence="16" id="KW-1185">Reference proteome</keyword>
<evidence type="ECO:0000256" key="3">
    <source>
        <dbReference type="ARBA" id="ARBA00005323"/>
    </source>
</evidence>
<dbReference type="InterPro" id="IPR029066">
    <property type="entry name" value="PLP-binding_barrel"/>
</dbReference>
<evidence type="ECO:0000256" key="13">
    <source>
        <dbReference type="ARBA" id="ARBA00075219"/>
    </source>
</evidence>
<dbReference type="InterPro" id="IPR051466">
    <property type="entry name" value="D-amino_acid_metab_enzyme"/>
</dbReference>
<dbReference type="InterPro" id="IPR026956">
    <property type="entry name" value="D-ser_dehydrat-like_dom"/>
</dbReference>
<evidence type="ECO:0000256" key="12">
    <source>
        <dbReference type="ARBA" id="ARBA00069616"/>
    </source>
</evidence>
<evidence type="ECO:0000256" key="5">
    <source>
        <dbReference type="ARBA" id="ARBA00022723"/>
    </source>
</evidence>
<dbReference type="GO" id="GO:0009636">
    <property type="term" value="P:response to toxic substance"/>
    <property type="evidence" value="ECO:0007669"/>
    <property type="project" value="UniProtKB-KW"/>
</dbReference>
<comment type="catalytic activity">
    <reaction evidence="9">
        <text>D-serine = pyruvate + NH4(+)</text>
        <dbReference type="Rhea" id="RHEA:13977"/>
        <dbReference type="ChEBI" id="CHEBI:15361"/>
        <dbReference type="ChEBI" id="CHEBI:28938"/>
        <dbReference type="ChEBI" id="CHEBI:35247"/>
        <dbReference type="EC" id="4.3.1.18"/>
    </reaction>
    <physiologicalReaction direction="left-to-right" evidence="9">
        <dbReference type="Rhea" id="RHEA:13978"/>
    </physiologicalReaction>
</comment>
<evidence type="ECO:0000256" key="9">
    <source>
        <dbReference type="ARBA" id="ARBA00051198"/>
    </source>
</evidence>
<keyword evidence="6" id="KW-0862">Zinc</keyword>
<dbReference type="Gene3D" id="2.40.37.20">
    <property type="entry name" value="D-serine dehydratase-like domain"/>
    <property type="match status" value="1"/>
</dbReference>
<dbReference type="GO" id="GO:0046872">
    <property type="term" value="F:metal ion binding"/>
    <property type="evidence" value="ECO:0007669"/>
    <property type="project" value="UniProtKB-KW"/>
</dbReference>
<dbReference type="Pfam" id="PF01168">
    <property type="entry name" value="Ala_racemase_N"/>
    <property type="match status" value="1"/>
</dbReference>
<evidence type="ECO:0000256" key="2">
    <source>
        <dbReference type="ARBA" id="ARBA00001947"/>
    </source>
</evidence>
<sequence>MSFPSKFNPHANKAKLLEEYKGKKLSELPTPSFVVDRATFQQNCEKMLLNAKRLKADFRAHVKTHKTEEGTILQLGSGDSKTKKIVVSTLAEAWGLVPLMQQDKIDDVLFSLPVVKSRLAELAELNRQVPHLRLMLDNKEQLDVLADFSKNNGGQKWSIFIKMNMGTNRAGFEENTALDETLHELLLTPVREYVSLYGFYCHAGHSYAAQTGAEAKSFLVQEISSGNAACKKAMEIDPSLKLQLSVGATPTAHASGELEVSSVGQLYGQLELHAGNYPFCDLQQMSTHCISLDQVSCRVLAEVLSAYPGRGNLSPGEQLVNAGVIALAREFGPQSGHGAITSPEGYGNWIVGRLSQEHGILTPLEEGKDTKMIPLGTQVQIVPQHSCITASAYPWYFIIENSDVVVDIWVPFTGW</sequence>
<dbReference type="OrthoDB" id="20198at2759"/>
<proteinExistence type="inferred from homology"/>
<evidence type="ECO:0000256" key="6">
    <source>
        <dbReference type="ARBA" id="ARBA00022833"/>
    </source>
</evidence>
<comment type="similarity">
    <text evidence="3">Belongs to the DSD1 family.</text>
</comment>
<dbReference type="EMBL" id="CP058606">
    <property type="protein sequence ID" value="QLG72280.1"/>
    <property type="molecule type" value="Genomic_DNA"/>
</dbReference>
<dbReference type="SUPFAM" id="SSF51419">
    <property type="entry name" value="PLP-binding barrel"/>
    <property type="match status" value="1"/>
</dbReference>
<keyword evidence="8" id="KW-0456">Lyase</keyword>